<feature type="domain" description="Lsr2 dimerization" evidence="2">
    <location>
        <begin position="13"/>
        <end position="65"/>
    </location>
</feature>
<organism evidence="4">
    <name type="scientific">Streptomyces phage Kamino</name>
    <dbReference type="NCBI Taxonomy" id="3158857"/>
    <lineage>
        <taxon>Viruses</taxon>
        <taxon>Duplodnaviria</taxon>
        <taxon>Heunggongvirae</taxon>
        <taxon>Uroviricota</taxon>
        <taxon>Caudoviricetes</taxon>
    </lineage>
</organism>
<dbReference type="InterPro" id="IPR042261">
    <property type="entry name" value="Lsr2-like_dimerization"/>
</dbReference>
<evidence type="ECO:0000259" key="2">
    <source>
        <dbReference type="Pfam" id="PF11774"/>
    </source>
</evidence>
<dbReference type="Gene3D" id="3.30.60.230">
    <property type="entry name" value="Lsr2, dimerization domain"/>
    <property type="match status" value="1"/>
</dbReference>
<dbReference type="GO" id="GO:0016746">
    <property type="term" value="F:acyltransferase activity"/>
    <property type="evidence" value="ECO:0007669"/>
    <property type="project" value="InterPro"/>
</dbReference>
<dbReference type="Gene3D" id="4.10.320.10">
    <property type="entry name" value="E3-binding domain"/>
    <property type="match status" value="1"/>
</dbReference>
<dbReference type="InterPro" id="IPR024412">
    <property type="entry name" value="Lsr2_dim_dom"/>
</dbReference>
<dbReference type="InterPro" id="IPR036625">
    <property type="entry name" value="E3-bd_dom_sf"/>
</dbReference>
<gene>
    <name evidence="4" type="primary">lsr2</name>
    <name evidence="4" type="ORF">Kamino_00047</name>
</gene>
<accession>A0AAU7GZH6</accession>
<name>A0AAU7GZH6_9CAUD</name>
<proteinExistence type="predicted"/>
<dbReference type="Pfam" id="PF23359">
    <property type="entry name" value="Lsr2_DNA-bd"/>
    <property type="match status" value="1"/>
</dbReference>
<evidence type="ECO:0000259" key="3">
    <source>
        <dbReference type="Pfam" id="PF23359"/>
    </source>
</evidence>
<keyword evidence="1" id="KW-0238">DNA-binding</keyword>
<evidence type="ECO:0000256" key="1">
    <source>
        <dbReference type="ARBA" id="ARBA00023125"/>
    </source>
</evidence>
<dbReference type="Pfam" id="PF11774">
    <property type="entry name" value="Lsr2"/>
    <property type="match status" value="1"/>
</dbReference>
<dbReference type="GO" id="GO:0003677">
    <property type="term" value="F:DNA binding"/>
    <property type="evidence" value="ECO:0007669"/>
    <property type="project" value="UniProtKB-KW"/>
</dbReference>
<evidence type="ECO:0000313" key="4">
    <source>
        <dbReference type="EMBL" id="XBM95083.1"/>
    </source>
</evidence>
<dbReference type="InterPro" id="IPR055370">
    <property type="entry name" value="Lsr2_DNA-bd"/>
</dbReference>
<protein>
    <submittedName>
        <fullName evidence="4">Nucleoid-associated protein Lsr2</fullName>
    </submittedName>
</protein>
<dbReference type="EMBL" id="PP750867">
    <property type="protein sequence ID" value="XBM95083.1"/>
    <property type="molecule type" value="Genomic_DNA"/>
</dbReference>
<feature type="domain" description="Lsr2 DNA-binding" evidence="3">
    <location>
        <begin position="80"/>
        <end position="114"/>
    </location>
</feature>
<sequence length="117" mass="13070">MWGCTLPGMKNERVVIELVDDIDGTGNAQTVTFGLDRKTYEIELNKRNEAKLRKALEPWIGKARELRSPGPARRPRRNVKVDSAAVRQWAGENGIEVAATGRIPGAVIEQYKEARRG</sequence>
<reference evidence="4" key="1">
    <citation type="submission" date="2024-05" db="EMBL/GenBank/DDBJ databases">
        <title>Isolation and characterization of the new Streptomyces phages Kamino, Geonosis, Abafar and Scarif infecting a broad range of host species.</title>
        <authorList>
            <person name="Rackow B."/>
            <person name="Rolland C."/>
            <person name="Mohnen I."/>
            <person name="Wittmann J."/>
            <person name="Muesken M."/>
            <person name="Overmann J."/>
            <person name="Frunzke J."/>
        </authorList>
    </citation>
    <scope>NUCLEOTIDE SEQUENCE</scope>
</reference>